<dbReference type="InterPro" id="IPR003362">
    <property type="entry name" value="Bact_transf"/>
</dbReference>
<keyword evidence="3" id="KW-0472">Membrane</keyword>
<protein>
    <recommendedName>
        <fullName evidence="4">Bacterial sugar transferase domain-containing protein</fullName>
    </recommendedName>
</protein>
<accession>A0A6C2YY79</accession>
<organism evidence="5">
    <name type="scientific">Tuwongella immobilis</name>
    <dbReference type="NCBI Taxonomy" id="692036"/>
    <lineage>
        <taxon>Bacteria</taxon>
        <taxon>Pseudomonadati</taxon>
        <taxon>Planctomycetota</taxon>
        <taxon>Planctomycetia</taxon>
        <taxon>Gemmatales</taxon>
        <taxon>Gemmataceae</taxon>
        <taxon>Tuwongella</taxon>
    </lineage>
</organism>
<evidence type="ECO:0000256" key="3">
    <source>
        <dbReference type="SAM" id="Phobius"/>
    </source>
</evidence>
<keyword evidence="3" id="KW-1133">Transmembrane helix</keyword>
<dbReference type="Proteomes" id="UP000464378">
    <property type="component" value="Chromosome"/>
</dbReference>
<evidence type="ECO:0000256" key="1">
    <source>
        <dbReference type="ARBA" id="ARBA00006464"/>
    </source>
</evidence>
<dbReference type="Pfam" id="PF02397">
    <property type="entry name" value="Bac_transf"/>
    <property type="match status" value="1"/>
</dbReference>
<feature type="transmembrane region" description="Helical" evidence="3">
    <location>
        <begin position="56"/>
        <end position="78"/>
    </location>
</feature>
<comment type="similarity">
    <text evidence="1">Belongs to the bacterial sugar transferase family.</text>
</comment>
<dbReference type="PANTHER" id="PTHR30576:SF0">
    <property type="entry name" value="UNDECAPRENYL-PHOSPHATE N-ACETYLGALACTOSAMINYL 1-PHOSPHATE TRANSFERASE-RELATED"/>
    <property type="match status" value="1"/>
</dbReference>
<evidence type="ECO:0000313" key="6">
    <source>
        <dbReference type="Proteomes" id="UP000464378"/>
    </source>
</evidence>
<keyword evidence="3" id="KW-0812">Transmembrane</keyword>
<feature type="region of interest" description="Disordered" evidence="2">
    <location>
        <begin position="1"/>
        <end position="21"/>
    </location>
</feature>
<feature type="domain" description="Bacterial sugar transferase" evidence="4">
    <location>
        <begin position="50"/>
        <end position="233"/>
    </location>
</feature>
<dbReference type="InParanoid" id="A0A6C2YY79"/>
<dbReference type="EMBL" id="LR586016">
    <property type="protein sequence ID" value="VIP05732.1"/>
    <property type="molecule type" value="Genomic_DNA"/>
</dbReference>
<name>A0A6C2YY79_9BACT</name>
<sequence length="255" mass="28219">MTSLETPISLNRGPQLRGRNAMPALAPDRSGMLAPRCRVPADLPRICRQKSIFDRIVASCLLVVAVPVVAIACLLVRATSRGPAIYSQRRVGQYGKVFTIYKIRTMFHDCESFSGPRWSTPNDPRVTRLGKILRALHIDELPQLINVLKGEMSLIGPRPERPEIASKLRESIPGYDLRATIKPGVSGFAQIHLPPDTNLASVRKKLLLDLHYIENASLWFDVKIVLATALKVFGIHRPQGIAALPQAPNAEWIDG</sequence>
<gene>
    <name evidence="5" type="ORF">GMBLW1_34610</name>
</gene>
<reference evidence="5" key="1">
    <citation type="submission" date="2019-04" db="EMBL/GenBank/DDBJ databases">
        <authorList>
            <consortium name="Science for Life Laboratories"/>
        </authorList>
    </citation>
    <scope>NUCLEOTIDE SEQUENCE</scope>
    <source>
        <strain evidence="5">MBLW1</strain>
    </source>
</reference>
<dbReference type="GO" id="GO:0016780">
    <property type="term" value="F:phosphotransferase activity, for other substituted phosphate groups"/>
    <property type="evidence" value="ECO:0007669"/>
    <property type="project" value="TreeGrafter"/>
</dbReference>
<dbReference type="KEGG" id="tim:GMBLW1_34610"/>
<proteinExistence type="inferred from homology"/>
<evidence type="ECO:0000256" key="2">
    <source>
        <dbReference type="SAM" id="MobiDB-lite"/>
    </source>
</evidence>
<evidence type="ECO:0000259" key="4">
    <source>
        <dbReference type="Pfam" id="PF02397"/>
    </source>
</evidence>
<keyword evidence="5" id="KW-0808">Transferase</keyword>
<dbReference type="EMBL" id="LR593887">
    <property type="protein sequence ID" value="VTS08820.1"/>
    <property type="molecule type" value="Genomic_DNA"/>
</dbReference>
<evidence type="ECO:0000313" key="5">
    <source>
        <dbReference type="EMBL" id="VIP05732.1"/>
    </source>
</evidence>
<dbReference type="PANTHER" id="PTHR30576">
    <property type="entry name" value="COLANIC BIOSYNTHESIS UDP-GLUCOSE LIPID CARRIER TRANSFERASE"/>
    <property type="match status" value="1"/>
</dbReference>
<keyword evidence="6" id="KW-1185">Reference proteome</keyword>
<dbReference type="AlphaFoldDB" id="A0A6C2YY79"/>